<accession>T0LB44</accession>
<keyword evidence="1" id="KW-0812">Transmembrane</keyword>
<organism evidence="2 3">
    <name type="scientific">Vairimorpha apis BRL 01</name>
    <dbReference type="NCBI Taxonomy" id="1037528"/>
    <lineage>
        <taxon>Eukaryota</taxon>
        <taxon>Fungi</taxon>
        <taxon>Fungi incertae sedis</taxon>
        <taxon>Microsporidia</taxon>
        <taxon>Nosematidae</taxon>
        <taxon>Vairimorpha</taxon>
    </lineage>
</organism>
<dbReference type="HOGENOM" id="CLU_162162_0_0_1"/>
<gene>
    <name evidence="2" type="ORF">NAPIS_ORF00846</name>
</gene>
<dbReference type="AlphaFoldDB" id="T0LB44"/>
<protein>
    <submittedName>
        <fullName evidence="2">Uncharacterized protein</fullName>
    </submittedName>
</protein>
<evidence type="ECO:0000256" key="1">
    <source>
        <dbReference type="SAM" id="Phobius"/>
    </source>
</evidence>
<evidence type="ECO:0000313" key="3">
    <source>
        <dbReference type="Proteomes" id="UP000053780"/>
    </source>
</evidence>
<dbReference type="VEuPathDB" id="MicrosporidiaDB:NAPIS_ORF00846"/>
<dbReference type="EMBL" id="KE647120">
    <property type="protein sequence ID" value="EQB61583.1"/>
    <property type="molecule type" value="Genomic_DNA"/>
</dbReference>
<proteinExistence type="predicted"/>
<sequence length="129" mass="15031">MKIYFLIIFSNIIITTYAPLYILNKDVTSVDKQIDQADEKIHGNKKISFYDKELLIVEIEEYDKLANELDIIHGCLTKIIPYVITWDKLGITDLIEAYIQSTTLKKTLESISMEYRRGERIAETEEADH</sequence>
<keyword evidence="1" id="KW-0472">Membrane</keyword>
<feature type="transmembrane region" description="Helical" evidence="1">
    <location>
        <begin position="6"/>
        <end position="23"/>
    </location>
</feature>
<keyword evidence="3" id="KW-1185">Reference proteome</keyword>
<evidence type="ECO:0000313" key="2">
    <source>
        <dbReference type="EMBL" id="EQB61583.1"/>
    </source>
</evidence>
<keyword evidence="1" id="KW-1133">Transmembrane helix</keyword>
<reference evidence="2 3" key="1">
    <citation type="journal article" date="2013" name="BMC Genomics">
        <title>Genome sequencing and comparative genomics of honey bee microsporidia, Nosema apis reveal novel insights into host-parasite interactions.</title>
        <authorList>
            <person name="Chen Yp."/>
            <person name="Pettis J.S."/>
            <person name="Zhao Y."/>
            <person name="Liu X."/>
            <person name="Tallon L.J."/>
            <person name="Sadzewicz L.D."/>
            <person name="Li R."/>
            <person name="Zheng H."/>
            <person name="Huang S."/>
            <person name="Zhang X."/>
            <person name="Hamilton M.C."/>
            <person name="Pernal S.F."/>
            <person name="Melathopoulos A.P."/>
            <person name="Yan X."/>
            <person name="Evans J.D."/>
        </authorList>
    </citation>
    <scope>NUCLEOTIDE SEQUENCE [LARGE SCALE GENOMIC DNA]</scope>
    <source>
        <strain evidence="2 3">BRL 01</strain>
    </source>
</reference>
<dbReference type="Proteomes" id="UP000053780">
    <property type="component" value="Unassembled WGS sequence"/>
</dbReference>
<name>T0LB44_9MICR</name>